<evidence type="ECO:0000259" key="1">
    <source>
        <dbReference type="PROSITE" id="PS51186"/>
    </source>
</evidence>
<dbReference type="InterPro" id="IPR000182">
    <property type="entry name" value="GNAT_dom"/>
</dbReference>
<dbReference type="CDD" id="cd04301">
    <property type="entry name" value="NAT_SF"/>
    <property type="match status" value="1"/>
</dbReference>
<comment type="caution">
    <text evidence="2">The sequence shown here is derived from an EMBL/GenBank/DDBJ whole genome shotgun (WGS) entry which is preliminary data.</text>
</comment>
<accession>A0A177K5U2</accession>
<gene>
    <name evidence="2" type="ORF">AYL44_12085</name>
</gene>
<dbReference type="InterPro" id="IPR016181">
    <property type="entry name" value="Acyl_CoA_acyltransferase"/>
</dbReference>
<evidence type="ECO:0000313" key="2">
    <source>
        <dbReference type="EMBL" id="OAH48772.1"/>
    </source>
</evidence>
<dbReference type="AlphaFoldDB" id="A0A177K5U2"/>
<dbReference type="OrthoDB" id="3429276at2"/>
<reference evidence="2 3" key="1">
    <citation type="submission" date="2016-02" db="EMBL/GenBank/DDBJ databases">
        <authorList>
            <person name="Wen L."/>
            <person name="He K."/>
            <person name="Yang H."/>
        </authorList>
    </citation>
    <scope>NUCLEOTIDE SEQUENCE [LARGE SCALE GENOMIC DNA]</scope>
    <source>
        <strain evidence="2 3">CD11_3</strain>
    </source>
</reference>
<dbReference type="EMBL" id="LSTV01000005">
    <property type="protein sequence ID" value="OAH48772.1"/>
    <property type="molecule type" value="Genomic_DNA"/>
</dbReference>
<dbReference type="Proteomes" id="UP000076998">
    <property type="component" value="Unassembled WGS sequence"/>
</dbReference>
<organism evidence="2 3">
    <name type="scientific">Microbacterium oleivorans</name>
    <dbReference type="NCBI Taxonomy" id="273677"/>
    <lineage>
        <taxon>Bacteria</taxon>
        <taxon>Bacillati</taxon>
        <taxon>Actinomycetota</taxon>
        <taxon>Actinomycetes</taxon>
        <taxon>Micrococcales</taxon>
        <taxon>Microbacteriaceae</taxon>
        <taxon>Microbacterium</taxon>
    </lineage>
</organism>
<dbReference type="PROSITE" id="PS51186">
    <property type="entry name" value="GNAT"/>
    <property type="match status" value="1"/>
</dbReference>
<proteinExistence type="predicted"/>
<keyword evidence="2" id="KW-0808">Transferase</keyword>
<sequence length="152" mass="16371">MELIRCTAADAGEVEAFLREVDLTVTGLDAPSTRLWVERDESGRIVGSTGYELSGDGTHALIRSVAVASASRTRGRGREMAGFALERAADERATTAWLFSRRSGAFWQSLGFVAADLSELARVLADTHQVRAFVATGQITREVAWTRVLGGA</sequence>
<protein>
    <submittedName>
        <fullName evidence="2">Acetyltransferase</fullName>
    </submittedName>
</protein>
<name>A0A177K5U2_9MICO</name>
<dbReference type="Pfam" id="PF00583">
    <property type="entry name" value="Acetyltransf_1"/>
    <property type="match status" value="1"/>
</dbReference>
<dbReference type="SUPFAM" id="SSF55729">
    <property type="entry name" value="Acyl-CoA N-acyltransferases (Nat)"/>
    <property type="match status" value="1"/>
</dbReference>
<dbReference type="Gene3D" id="3.40.630.30">
    <property type="match status" value="1"/>
</dbReference>
<dbReference type="GO" id="GO:0016747">
    <property type="term" value="F:acyltransferase activity, transferring groups other than amino-acyl groups"/>
    <property type="evidence" value="ECO:0007669"/>
    <property type="project" value="InterPro"/>
</dbReference>
<evidence type="ECO:0000313" key="3">
    <source>
        <dbReference type="Proteomes" id="UP000076998"/>
    </source>
</evidence>
<feature type="domain" description="N-acetyltransferase" evidence="1">
    <location>
        <begin position="1"/>
        <end position="129"/>
    </location>
</feature>
<dbReference type="RefSeq" id="WP_064003552.1">
    <property type="nucleotide sequence ID" value="NZ_LSTV01000005.1"/>
</dbReference>